<organism evidence="1 2">
    <name type="scientific">Azospira inquinata</name>
    <dbReference type="NCBI Taxonomy" id="2785627"/>
    <lineage>
        <taxon>Bacteria</taxon>
        <taxon>Pseudomonadati</taxon>
        <taxon>Pseudomonadota</taxon>
        <taxon>Betaproteobacteria</taxon>
        <taxon>Rhodocyclales</taxon>
        <taxon>Rhodocyclaceae</taxon>
        <taxon>Azospira</taxon>
    </lineage>
</organism>
<dbReference type="Proteomes" id="UP000683428">
    <property type="component" value="Chromosome"/>
</dbReference>
<evidence type="ECO:0000313" key="1">
    <source>
        <dbReference type="EMBL" id="QWT49519.1"/>
    </source>
</evidence>
<reference evidence="1" key="1">
    <citation type="submission" date="2020-11" db="EMBL/GenBank/DDBJ databases">
        <title>Azospira inquinata sp. nov.</title>
        <authorList>
            <person name="Moe W.M."/>
            <person name="Mikes M.C."/>
        </authorList>
    </citation>
    <scope>NUCLEOTIDE SEQUENCE</scope>
    <source>
        <strain evidence="1">Azo-3</strain>
    </source>
</reference>
<accession>A0A975XV71</accession>
<dbReference type="Pfam" id="PF06996">
    <property type="entry name" value="T6SS_TssG"/>
    <property type="match status" value="1"/>
</dbReference>
<proteinExistence type="predicted"/>
<dbReference type="NCBIfam" id="TIGR03347">
    <property type="entry name" value="VI_chp_1"/>
    <property type="match status" value="1"/>
</dbReference>
<dbReference type="EMBL" id="CP064782">
    <property type="protein sequence ID" value="QWT49519.1"/>
    <property type="molecule type" value="Genomic_DNA"/>
</dbReference>
<name>A0A975XV71_9RHOO</name>
<dbReference type="PANTHER" id="PTHR35564">
    <property type="match status" value="1"/>
</dbReference>
<dbReference type="InterPro" id="IPR010732">
    <property type="entry name" value="T6SS_TssG-like"/>
</dbReference>
<dbReference type="KEGG" id="aiq:Azoinq_02590"/>
<dbReference type="AlphaFoldDB" id="A0A975XV71"/>
<protein>
    <submittedName>
        <fullName evidence="1">Type VI secretion system baseplate subunit TssG</fullName>
    </submittedName>
</protein>
<dbReference type="PANTHER" id="PTHR35564:SF4">
    <property type="entry name" value="CYTOPLASMIC PROTEIN"/>
    <property type="match status" value="1"/>
</dbReference>
<keyword evidence="2" id="KW-1185">Reference proteome</keyword>
<evidence type="ECO:0000313" key="2">
    <source>
        <dbReference type="Proteomes" id="UP000683428"/>
    </source>
</evidence>
<dbReference type="RefSeq" id="WP_216126776.1">
    <property type="nucleotide sequence ID" value="NZ_CP064782.1"/>
</dbReference>
<gene>
    <name evidence="1" type="primary">tssG</name>
    <name evidence="1" type="ORF">Azoinq_02590</name>
</gene>
<sequence length="354" mass="39264">MAAENRYRTRDLIDELSRHPERFGLFQALRVLANGRDQPSTAALPESLRFRTPANLAFPPAEITHFSGKEKDAAPDATQEMVVACMGLTGPSGALPTPYTELLIERQYQYRDHTAHAFFDIFSHRALSLFYTAWRKYHFPLSFEQLQGRDVFTRSLRSFIGLGWHADQPKREAPAPAPAPEGNPPRPLKEKLLFFAGLLAQRPVSATAIAELVEGLFQVPARLENFVGTWITVPEEQQSRLGANACTLGSSAFAGQRIWDRQTRVRLHLGPLSKSQYQNFCPGNPGALELKELLAFCVGHGLGCDIKLTLKGTEVAPLQLPGPSHPAPRLGLDSWLTQEPFPHHPSDAAFMLLA</sequence>